<keyword evidence="1" id="KW-0472">Membrane</keyword>
<accession>A0ABD4T0K3</accession>
<gene>
    <name evidence="2" type="ORF">QQ91_0004550</name>
</gene>
<dbReference type="AlphaFoldDB" id="A0ABD4T0K3"/>
<dbReference type="PANTHER" id="PTHR35550">
    <property type="match status" value="1"/>
</dbReference>
<dbReference type="Proteomes" id="UP000031561">
    <property type="component" value="Unassembled WGS sequence"/>
</dbReference>
<dbReference type="Pfam" id="PF11317">
    <property type="entry name" value="DUF3119"/>
    <property type="match status" value="1"/>
</dbReference>
<feature type="transmembrane region" description="Helical" evidence="1">
    <location>
        <begin position="21"/>
        <end position="41"/>
    </location>
</feature>
<sequence>MVEESPLVQVPVVKSPSPTQTIVLAPSYWVPAGIGAIALGLGSLNPWVGLVAGLFALFLFIQATILRLHFTDTALEVYRGQTQIRYFPYDQWLHWQIFWEPVPILFYFKEIRSIHFLPILFNAKQLKAALLQHCSSTRSIGEASTSVQND</sequence>
<evidence type="ECO:0000256" key="1">
    <source>
        <dbReference type="SAM" id="Phobius"/>
    </source>
</evidence>
<feature type="transmembrane region" description="Helical" evidence="1">
    <location>
        <begin position="47"/>
        <end position="70"/>
    </location>
</feature>
<comment type="caution">
    <text evidence="2">The sequence shown here is derived from an EMBL/GenBank/DDBJ whole genome shotgun (WGS) entry which is preliminary data.</text>
</comment>
<reference evidence="2 3" key="1">
    <citation type="journal article" date="2015" name="Genome Announc.">
        <title>Draft Genome Sequence of Filamentous Marine Cyanobacterium Lyngbya confervoides Strain BDU141951.</title>
        <authorList>
            <person name="Chandrababunaidu M.M."/>
            <person name="Sen D."/>
            <person name="Tripathy S."/>
        </authorList>
    </citation>
    <scope>NUCLEOTIDE SEQUENCE [LARGE SCALE GENOMIC DNA]</scope>
    <source>
        <strain evidence="2 3">BDU141951</strain>
    </source>
</reference>
<keyword evidence="1" id="KW-1133">Transmembrane helix</keyword>
<dbReference type="RefSeq" id="WP_166280563.1">
    <property type="nucleotide sequence ID" value="NZ_JTHE03000029.1"/>
</dbReference>
<evidence type="ECO:0000313" key="3">
    <source>
        <dbReference type="Proteomes" id="UP000031561"/>
    </source>
</evidence>
<evidence type="ECO:0000313" key="2">
    <source>
        <dbReference type="EMBL" id="MCM1982102.1"/>
    </source>
</evidence>
<protein>
    <submittedName>
        <fullName evidence="2">DUF3119 family protein</fullName>
    </submittedName>
</protein>
<name>A0ABD4T0K3_9CYAN</name>
<dbReference type="PANTHER" id="PTHR35550:SF2">
    <property type="entry name" value="OS05G0401200 PROTEIN"/>
    <property type="match status" value="1"/>
</dbReference>
<dbReference type="InterPro" id="IPR021467">
    <property type="entry name" value="DUF3119"/>
</dbReference>
<proteinExistence type="predicted"/>
<keyword evidence="3" id="KW-1185">Reference proteome</keyword>
<organism evidence="2 3">
    <name type="scientific">Lyngbya confervoides BDU141951</name>
    <dbReference type="NCBI Taxonomy" id="1574623"/>
    <lineage>
        <taxon>Bacteria</taxon>
        <taxon>Bacillati</taxon>
        <taxon>Cyanobacteriota</taxon>
        <taxon>Cyanophyceae</taxon>
        <taxon>Oscillatoriophycideae</taxon>
        <taxon>Oscillatoriales</taxon>
        <taxon>Microcoleaceae</taxon>
        <taxon>Lyngbya</taxon>
    </lineage>
</organism>
<dbReference type="EMBL" id="JTHE03000029">
    <property type="protein sequence ID" value="MCM1982102.1"/>
    <property type="molecule type" value="Genomic_DNA"/>
</dbReference>
<keyword evidence="1" id="KW-0812">Transmembrane</keyword>